<dbReference type="PROSITE" id="PS50885">
    <property type="entry name" value="HAMP"/>
    <property type="match status" value="1"/>
</dbReference>
<protein>
    <submittedName>
        <fullName evidence="7">Sensor histidine kinase</fullName>
    </submittedName>
</protein>
<dbReference type="GO" id="GO:0016020">
    <property type="term" value="C:membrane"/>
    <property type="evidence" value="ECO:0007669"/>
    <property type="project" value="UniProtKB-SubCell"/>
</dbReference>
<evidence type="ECO:0000313" key="7">
    <source>
        <dbReference type="EMBL" id="HIR47010.1"/>
    </source>
</evidence>
<evidence type="ECO:0000256" key="3">
    <source>
        <dbReference type="ARBA" id="ARBA00022679"/>
    </source>
</evidence>
<proteinExistence type="predicted"/>
<dbReference type="InterPro" id="IPR036890">
    <property type="entry name" value="HATPase_C_sf"/>
</dbReference>
<keyword evidence="3" id="KW-0808">Transferase</keyword>
<evidence type="ECO:0000256" key="2">
    <source>
        <dbReference type="ARBA" id="ARBA00022553"/>
    </source>
</evidence>
<comment type="subcellular location">
    <subcellularLocation>
        <location evidence="1">Membrane</location>
    </subcellularLocation>
</comment>
<keyword evidence="2" id="KW-0597">Phosphoprotein</keyword>
<keyword evidence="5" id="KW-0812">Transmembrane</keyword>
<evidence type="ECO:0000259" key="6">
    <source>
        <dbReference type="PROSITE" id="PS50885"/>
    </source>
</evidence>
<dbReference type="SMART" id="SM00387">
    <property type="entry name" value="HATPase_c"/>
    <property type="match status" value="1"/>
</dbReference>
<accession>A0A9D1DE58</accession>
<dbReference type="Gene3D" id="3.30.565.10">
    <property type="entry name" value="Histidine kinase-like ATPase, C-terminal domain"/>
    <property type="match status" value="1"/>
</dbReference>
<evidence type="ECO:0000313" key="8">
    <source>
        <dbReference type="Proteomes" id="UP000824242"/>
    </source>
</evidence>
<dbReference type="AlphaFoldDB" id="A0A9D1DE58"/>
<dbReference type="InterPro" id="IPR010559">
    <property type="entry name" value="Sig_transdc_His_kin_internal"/>
</dbReference>
<dbReference type="SUPFAM" id="SSF55874">
    <property type="entry name" value="ATPase domain of HSP90 chaperone/DNA topoisomerase II/histidine kinase"/>
    <property type="match status" value="1"/>
</dbReference>
<name>A0A9D1DE58_9FIRM</name>
<dbReference type="Pfam" id="PF02518">
    <property type="entry name" value="HATPase_c"/>
    <property type="match status" value="1"/>
</dbReference>
<keyword evidence="4 7" id="KW-0418">Kinase</keyword>
<dbReference type="Pfam" id="PF06580">
    <property type="entry name" value="His_kinase"/>
    <property type="match status" value="1"/>
</dbReference>
<dbReference type="Proteomes" id="UP000824242">
    <property type="component" value="Unassembled WGS sequence"/>
</dbReference>
<keyword evidence="5" id="KW-0472">Membrane</keyword>
<dbReference type="PANTHER" id="PTHR34220">
    <property type="entry name" value="SENSOR HISTIDINE KINASE YPDA"/>
    <property type="match status" value="1"/>
</dbReference>
<reference evidence="7" key="1">
    <citation type="submission" date="2020-10" db="EMBL/GenBank/DDBJ databases">
        <authorList>
            <person name="Gilroy R."/>
        </authorList>
    </citation>
    <scope>NUCLEOTIDE SEQUENCE</scope>
    <source>
        <strain evidence="7">ChiSxjej1B13-7958</strain>
    </source>
</reference>
<feature type="transmembrane region" description="Helical" evidence="5">
    <location>
        <begin position="21"/>
        <end position="44"/>
    </location>
</feature>
<dbReference type="InterPro" id="IPR003660">
    <property type="entry name" value="HAMP_dom"/>
</dbReference>
<comment type="caution">
    <text evidence="7">The sequence shown here is derived from an EMBL/GenBank/DDBJ whole genome shotgun (WGS) entry which is preliminary data.</text>
</comment>
<dbReference type="CDD" id="cd06225">
    <property type="entry name" value="HAMP"/>
    <property type="match status" value="1"/>
</dbReference>
<dbReference type="PANTHER" id="PTHR34220:SF7">
    <property type="entry name" value="SENSOR HISTIDINE KINASE YPDA"/>
    <property type="match status" value="1"/>
</dbReference>
<gene>
    <name evidence="7" type="ORF">IAB89_05040</name>
</gene>
<dbReference type="InterPro" id="IPR003594">
    <property type="entry name" value="HATPase_dom"/>
</dbReference>
<dbReference type="GO" id="GO:0000155">
    <property type="term" value="F:phosphorelay sensor kinase activity"/>
    <property type="evidence" value="ECO:0007669"/>
    <property type="project" value="InterPro"/>
</dbReference>
<dbReference type="EMBL" id="DVGZ01000052">
    <property type="protein sequence ID" value="HIR47010.1"/>
    <property type="molecule type" value="Genomic_DNA"/>
</dbReference>
<dbReference type="Pfam" id="PF00672">
    <property type="entry name" value="HAMP"/>
    <property type="match status" value="1"/>
</dbReference>
<evidence type="ECO:0000256" key="4">
    <source>
        <dbReference type="ARBA" id="ARBA00022777"/>
    </source>
</evidence>
<dbReference type="InterPro" id="IPR050640">
    <property type="entry name" value="Bact_2-comp_sensor_kinase"/>
</dbReference>
<dbReference type="Gene3D" id="6.10.340.10">
    <property type="match status" value="1"/>
</dbReference>
<organism evidence="7 8">
    <name type="scientific">Candidatus Caccousia avicola</name>
    <dbReference type="NCBI Taxonomy" id="2840721"/>
    <lineage>
        <taxon>Bacteria</taxon>
        <taxon>Bacillati</taxon>
        <taxon>Bacillota</taxon>
        <taxon>Clostridia</taxon>
        <taxon>Eubacteriales</taxon>
        <taxon>Oscillospiraceae</taxon>
        <taxon>Oscillospiraceae incertae sedis</taxon>
        <taxon>Candidatus Caccousia</taxon>
    </lineage>
</organism>
<feature type="domain" description="HAMP" evidence="6">
    <location>
        <begin position="295"/>
        <end position="347"/>
    </location>
</feature>
<sequence length="566" mass="63913">MPERFQRLIRHVQNLSYKRKLLLTCLTVSILPLSITTVFCVSQMTSSLLRQEDIALRETLSTASDSLSFQIELYGNLVQNAADSDAVISTASRTYDTVYDKYAQFSYTFDVFLNNLTTQHPEIEQITLYTGRNELRHGKQLRTLSDLEQEPWFTANVEDLTAEPQWFIREDGAVVLICLVPEPYTKYVKAYSQNCVAMTIPGDTFFYFLESLSDCHLRISNGDTVFFDYTDPKMSGILSGTPLTSLSAEEDGWTILLEKPLYLIVQSAAQLLLVMVGIIAVCLFLILFLSRLFADFSTRRIDQINRTMQVVQTGDFSVRLHDDCEDEIGVLTNNFQTMADKIQTLIQDNYQKTITLKEAQLKALQAQINPHFLYNCLSLINSRALLSHQDDISQMSQLMSTFYRTTLNKGRSQIALQDEIRNVMSYLEIQRLLHDGRFQVITQIDPILPDITVPNLLLQPLVENSIVHGLLPRQEGGGGLFLTIRRVEEAIHFTVMDNGVGIPPEKLPTLTSTDSSGYGLKNVNERLILTYGEASALKINSIQNQSTMITFCLPVSPPAPKQETAP</sequence>
<dbReference type="SMART" id="SM00304">
    <property type="entry name" value="HAMP"/>
    <property type="match status" value="1"/>
</dbReference>
<feature type="transmembrane region" description="Helical" evidence="5">
    <location>
        <begin position="271"/>
        <end position="294"/>
    </location>
</feature>
<evidence type="ECO:0000256" key="1">
    <source>
        <dbReference type="ARBA" id="ARBA00004370"/>
    </source>
</evidence>
<dbReference type="SUPFAM" id="SSF158472">
    <property type="entry name" value="HAMP domain-like"/>
    <property type="match status" value="1"/>
</dbReference>
<keyword evidence="5" id="KW-1133">Transmembrane helix</keyword>
<reference evidence="7" key="2">
    <citation type="journal article" date="2021" name="PeerJ">
        <title>Extensive microbial diversity within the chicken gut microbiome revealed by metagenomics and culture.</title>
        <authorList>
            <person name="Gilroy R."/>
            <person name="Ravi A."/>
            <person name="Getino M."/>
            <person name="Pursley I."/>
            <person name="Horton D.L."/>
            <person name="Alikhan N.F."/>
            <person name="Baker D."/>
            <person name="Gharbi K."/>
            <person name="Hall N."/>
            <person name="Watson M."/>
            <person name="Adriaenssens E.M."/>
            <person name="Foster-Nyarko E."/>
            <person name="Jarju S."/>
            <person name="Secka A."/>
            <person name="Antonio M."/>
            <person name="Oren A."/>
            <person name="Chaudhuri R.R."/>
            <person name="La Ragione R."/>
            <person name="Hildebrand F."/>
            <person name="Pallen M.J."/>
        </authorList>
    </citation>
    <scope>NUCLEOTIDE SEQUENCE</scope>
    <source>
        <strain evidence="7">ChiSxjej1B13-7958</strain>
    </source>
</reference>
<evidence type="ECO:0000256" key="5">
    <source>
        <dbReference type="SAM" id="Phobius"/>
    </source>
</evidence>